<dbReference type="AlphaFoldDB" id="A0A1Y1S7I6"/>
<comment type="caution">
    <text evidence="1">The sequence shown here is derived from an EMBL/GenBank/DDBJ whole genome shotgun (WGS) entry which is preliminary data.</text>
</comment>
<dbReference type="VEuPathDB" id="MicrosporidiaDB:ECANGB1_1317"/>
<reference evidence="1 2" key="1">
    <citation type="journal article" date="2017" name="Environ. Microbiol.">
        <title>Decay of the glycolytic pathway and adaptation to intranuclear parasitism within Enterocytozoonidae microsporidia.</title>
        <authorList>
            <person name="Wiredu Boakye D."/>
            <person name="Jaroenlak P."/>
            <person name="Prachumwat A."/>
            <person name="Williams T.A."/>
            <person name="Bateman K.S."/>
            <person name="Itsathitphaisarn O."/>
            <person name="Sritunyalucksana K."/>
            <person name="Paszkiewicz K.H."/>
            <person name="Moore K.A."/>
            <person name="Stentiford G.D."/>
            <person name="Williams B.A."/>
        </authorList>
    </citation>
    <scope>NUCLEOTIDE SEQUENCE [LARGE SCALE GENOMIC DNA]</scope>
    <source>
        <strain evidence="1 2">GB1</strain>
    </source>
</reference>
<name>A0A1Y1S7I6_9MICR</name>
<gene>
    <name evidence="1" type="ORF">ECANGB1_1317</name>
</gene>
<dbReference type="Proteomes" id="UP000192639">
    <property type="component" value="Unassembled WGS sequence"/>
</dbReference>
<sequence>MLIALSRFLGVLCYRNGNPCQPLQNGDCVPNEKANNAVKDIELLFKNMQTNLTTASHAAGENAFTTLHTSLAALNAAAYSEVKGLITKLEAEIIALINLRLTVFQSALEKCVVTEFDRLEQQAKAILALIKSEMATTIENVAKGNPSQVAEIVEDTEFGLQAKTFEQLTHLLELTNAAAAEAESTILCKLKYLIITEIENTCNGIRKLFREFYKQLKTFDAKYACDLRRDLDTVRHKLEVDTSAQFTSITQKDSYFILSLSRRVVEYLTGCPQSNPIPPNLLGALSAPVS</sequence>
<proteinExistence type="predicted"/>
<evidence type="ECO:0000313" key="1">
    <source>
        <dbReference type="EMBL" id="ORD93968.1"/>
    </source>
</evidence>
<organism evidence="1 2">
    <name type="scientific">Enterospora canceri</name>
    <dbReference type="NCBI Taxonomy" id="1081671"/>
    <lineage>
        <taxon>Eukaryota</taxon>
        <taxon>Fungi</taxon>
        <taxon>Fungi incertae sedis</taxon>
        <taxon>Microsporidia</taxon>
        <taxon>Enterocytozoonidae</taxon>
        <taxon>Enterospora</taxon>
    </lineage>
</organism>
<evidence type="ECO:0000313" key="2">
    <source>
        <dbReference type="Proteomes" id="UP000192639"/>
    </source>
</evidence>
<keyword evidence="2" id="KW-1185">Reference proteome</keyword>
<protein>
    <submittedName>
        <fullName evidence="1">Uncharacterized protein</fullName>
    </submittedName>
</protein>
<dbReference type="EMBL" id="LWDP01000037">
    <property type="protein sequence ID" value="ORD93968.1"/>
    <property type="molecule type" value="Genomic_DNA"/>
</dbReference>
<dbReference type="OrthoDB" id="10564016at2759"/>
<accession>A0A1Y1S7I6</accession>